<dbReference type="SUPFAM" id="SSF54637">
    <property type="entry name" value="Thioesterase/thiol ester dehydrase-isomerase"/>
    <property type="match status" value="1"/>
</dbReference>
<feature type="region of interest" description="Disordered" evidence="1">
    <location>
        <begin position="148"/>
        <end position="168"/>
    </location>
</feature>
<dbReference type="InterPro" id="IPR029069">
    <property type="entry name" value="HotDog_dom_sf"/>
</dbReference>
<evidence type="ECO:0000313" key="2">
    <source>
        <dbReference type="EMBL" id="HCW65704.1"/>
    </source>
</evidence>
<dbReference type="Gene3D" id="3.10.129.10">
    <property type="entry name" value="Hotdog Thioesterase"/>
    <property type="match status" value="1"/>
</dbReference>
<protein>
    <submittedName>
        <fullName evidence="2">3-hydroxydecanoyl-ACP dehydratase</fullName>
    </submittedName>
</protein>
<dbReference type="EMBL" id="DPOP01000005">
    <property type="protein sequence ID" value="HCW65704.1"/>
    <property type="molecule type" value="Genomic_DNA"/>
</dbReference>
<gene>
    <name evidence="2" type="ORF">DHR80_00555</name>
</gene>
<dbReference type="Pfam" id="PF22817">
    <property type="entry name" value="ApeP-like"/>
    <property type="match status" value="1"/>
</dbReference>
<evidence type="ECO:0000313" key="3">
    <source>
        <dbReference type="Proteomes" id="UP000264179"/>
    </source>
</evidence>
<dbReference type="Proteomes" id="UP000264179">
    <property type="component" value="Unassembled WGS sequence"/>
</dbReference>
<organism evidence="2 3">
    <name type="scientific">Thalassospira lucentensis</name>
    <dbReference type="NCBI Taxonomy" id="168935"/>
    <lineage>
        <taxon>Bacteria</taxon>
        <taxon>Pseudomonadati</taxon>
        <taxon>Pseudomonadota</taxon>
        <taxon>Alphaproteobacteria</taxon>
        <taxon>Rhodospirillales</taxon>
        <taxon>Thalassospiraceae</taxon>
        <taxon>Thalassospira</taxon>
    </lineage>
</organism>
<dbReference type="AlphaFoldDB" id="A0A3D5N420"/>
<name>A0A3D5N420_9PROT</name>
<evidence type="ECO:0000256" key="1">
    <source>
        <dbReference type="SAM" id="MobiDB-lite"/>
    </source>
</evidence>
<sequence>MTNAIQTTTIPAIDQLVPHSAPMLMIDRVCDTGPDHLQAEVTIQQTSMFFEKGHGVPTYVGLEYIAQAVAAYGGWRAKSADPAALPHIGYLLGTRKMTMTRDWFEPGTRLNIYVENVFEDGEMGVFKGEIRNGNDVIVAAQINVYQPGDTATTPASSHTTHNQETTTP</sequence>
<dbReference type="InterPro" id="IPR016776">
    <property type="entry name" value="ApeP-like_dehydratase"/>
</dbReference>
<reference evidence="2 3" key="1">
    <citation type="journal article" date="2018" name="Nat. Biotechnol.">
        <title>A standardized bacterial taxonomy based on genome phylogeny substantially revises the tree of life.</title>
        <authorList>
            <person name="Parks D.H."/>
            <person name="Chuvochina M."/>
            <person name="Waite D.W."/>
            <person name="Rinke C."/>
            <person name="Skarshewski A."/>
            <person name="Chaumeil P.A."/>
            <person name="Hugenholtz P."/>
        </authorList>
    </citation>
    <scope>NUCLEOTIDE SEQUENCE [LARGE SCALE GENOMIC DNA]</scope>
    <source>
        <strain evidence="2">UBA9881</strain>
    </source>
</reference>
<dbReference type="RefSeq" id="WP_276653088.1">
    <property type="nucleotide sequence ID" value="NZ_DPOP01000005.1"/>
</dbReference>
<proteinExistence type="predicted"/>
<accession>A0A3D5N420</accession>
<dbReference type="PIRSF" id="PIRSF020565">
    <property type="entry name" value="3Ho_Ac_ACP_DH_prd"/>
    <property type="match status" value="1"/>
</dbReference>
<comment type="caution">
    <text evidence="2">The sequence shown here is derived from an EMBL/GenBank/DDBJ whole genome shotgun (WGS) entry which is preliminary data.</text>
</comment>
<feature type="compositionally biased region" description="Low complexity" evidence="1">
    <location>
        <begin position="150"/>
        <end position="160"/>
    </location>
</feature>